<reference evidence="1" key="1">
    <citation type="submission" date="2024-03" db="EMBL/GenBank/DDBJ databases">
        <authorList>
            <consortium name="ELIXIR-Norway"/>
            <consortium name="Elixir Norway"/>
        </authorList>
    </citation>
    <scope>NUCLEOTIDE SEQUENCE</scope>
</reference>
<organism evidence="1 2">
    <name type="scientific">Sphagnum jensenii</name>
    <dbReference type="NCBI Taxonomy" id="128206"/>
    <lineage>
        <taxon>Eukaryota</taxon>
        <taxon>Viridiplantae</taxon>
        <taxon>Streptophyta</taxon>
        <taxon>Embryophyta</taxon>
        <taxon>Bryophyta</taxon>
        <taxon>Sphagnophytina</taxon>
        <taxon>Sphagnopsida</taxon>
        <taxon>Sphagnales</taxon>
        <taxon>Sphagnaceae</taxon>
        <taxon>Sphagnum</taxon>
    </lineage>
</organism>
<accession>A0ABP1BH43</accession>
<protein>
    <submittedName>
        <fullName evidence="1">Uncharacterized protein</fullName>
    </submittedName>
</protein>
<evidence type="ECO:0000313" key="1">
    <source>
        <dbReference type="EMBL" id="CAK9874919.1"/>
    </source>
</evidence>
<evidence type="ECO:0000313" key="2">
    <source>
        <dbReference type="Proteomes" id="UP001497522"/>
    </source>
</evidence>
<sequence>MDPSSAEELELNYLGLNCSRNHDGKGCEAAEASTASNRVAGSGEQSGTRWKKTDSGTRWVDYLISYLEELQPLLSKFQNMMVNELPLGLRVGLDGIKIELQKFQQQTLHMCKSRSRLYLLIHCRILVESIQEITHTIAQWLSLIPVPARTFHSKELSSKTKELARTMLQA</sequence>
<dbReference type="EMBL" id="OZ023705">
    <property type="protein sequence ID" value="CAK9874919.1"/>
    <property type="molecule type" value="Genomic_DNA"/>
</dbReference>
<name>A0ABP1BH43_9BRYO</name>
<dbReference type="Proteomes" id="UP001497522">
    <property type="component" value="Chromosome 4"/>
</dbReference>
<keyword evidence="2" id="KW-1185">Reference proteome</keyword>
<proteinExistence type="predicted"/>
<gene>
    <name evidence="1" type="ORF">CSSPJE1EN2_LOCUS17168</name>
</gene>